<gene>
    <name evidence="1" type="ORF">MNBD_GAMMA06-522</name>
</gene>
<organism evidence="1">
    <name type="scientific">hydrothermal vent metagenome</name>
    <dbReference type="NCBI Taxonomy" id="652676"/>
    <lineage>
        <taxon>unclassified sequences</taxon>
        <taxon>metagenomes</taxon>
        <taxon>ecological metagenomes</taxon>
    </lineage>
</organism>
<dbReference type="EMBL" id="UOFD01000079">
    <property type="protein sequence ID" value="VAW54648.1"/>
    <property type="molecule type" value="Genomic_DNA"/>
</dbReference>
<dbReference type="AlphaFoldDB" id="A0A3B0WF71"/>
<accession>A0A3B0WF71</accession>
<protein>
    <submittedName>
        <fullName evidence="1">Uncharacterized protein</fullName>
    </submittedName>
</protein>
<name>A0A3B0WF71_9ZZZZ</name>
<evidence type="ECO:0000313" key="1">
    <source>
        <dbReference type="EMBL" id="VAW54648.1"/>
    </source>
</evidence>
<proteinExistence type="predicted"/>
<sequence>MNKTELKLSINIAPAEPLWKLAPTRDKEGGPVSDVLMIIPKLKTKPEQYIKDTLANIEFALKQFSDDVLFANVDMKLNTLWVSFKAVPGIYGDIVHTLKNSVPEAVLVGDTCSRVRKD</sequence>
<reference evidence="1" key="1">
    <citation type="submission" date="2018-06" db="EMBL/GenBank/DDBJ databases">
        <authorList>
            <person name="Zhirakovskaya E."/>
        </authorList>
    </citation>
    <scope>NUCLEOTIDE SEQUENCE</scope>
</reference>